<keyword evidence="4" id="KW-0902">Two-component regulatory system</keyword>
<dbReference type="Gene3D" id="3.40.50.2300">
    <property type="match status" value="1"/>
</dbReference>
<comment type="subcellular location">
    <subcellularLocation>
        <location evidence="1">Cytoplasm</location>
    </subcellularLocation>
</comment>
<dbReference type="InterPro" id="IPR051552">
    <property type="entry name" value="HptR"/>
</dbReference>
<dbReference type="InterPro" id="IPR018060">
    <property type="entry name" value="HTH_AraC"/>
</dbReference>
<dbReference type="PROSITE" id="PS50110">
    <property type="entry name" value="RESPONSE_REGULATORY"/>
    <property type="match status" value="1"/>
</dbReference>
<dbReference type="Pfam" id="PF12833">
    <property type="entry name" value="HTH_18"/>
    <property type="match status" value="1"/>
</dbReference>
<keyword evidence="9" id="KW-1185">Reference proteome</keyword>
<dbReference type="InterPro" id="IPR018062">
    <property type="entry name" value="HTH_AraC-typ_CS"/>
</dbReference>
<dbReference type="GO" id="GO:0003700">
    <property type="term" value="F:DNA-binding transcription factor activity"/>
    <property type="evidence" value="ECO:0007669"/>
    <property type="project" value="InterPro"/>
</dbReference>
<evidence type="ECO:0000256" key="1">
    <source>
        <dbReference type="ARBA" id="ARBA00004496"/>
    </source>
</evidence>
<gene>
    <name evidence="8" type="ORF">Back11_28920</name>
</gene>
<dbReference type="PROSITE" id="PS01124">
    <property type="entry name" value="HTH_ARAC_FAMILY_2"/>
    <property type="match status" value="1"/>
</dbReference>
<dbReference type="GO" id="GO:0005737">
    <property type="term" value="C:cytoplasm"/>
    <property type="evidence" value="ECO:0007669"/>
    <property type="project" value="UniProtKB-SubCell"/>
</dbReference>
<dbReference type="Pfam" id="PF00072">
    <property type="entry name" value="Response_reg"/>
    <property type="match status" value="1"/>
</dbReference>
<reference evidence="8 9" key="1">
    <citation type="submission" date="2018-11" db="EMBL/GenBank/DDBJ databases">
        <title>Complete genome sequence of Paenibacillus baekrokdamisoli strain KCTC 33723.</title>
        <authorList>
            <person name="Kang S.W."/>
            <person name="Lee K.C."/>
            <person name="Kim K.K."/>
            <person name="Kim J.S."/>
            <person name="Kim D.S."/>
            <person name="Ko S.H."/>
            <person name="Yang S.H."/>
            <person name="Lee J.S."/>
        </authorList>
    </citation>
    <scope>NUCLEOTIDE SEQUENCE [LARGE SCALE GENOMIC DNA]</scope>
    <source>
        <strain evidence="8 9">KCTC 33723</strain>
    </source>
</reference>
<evidence type="ECO:0000256" key="5">
    <source>
        <dbReference type="ARBA" id="ARBA00023015"/>
    </source>
</evidence>
<dbReference type="AlphaFoldDB" id="A0A3G9IRQ5"/>
<dbReference type="InterPro" id="IPR009057">
    <property type="entry name" value="Homeodomain-like_sf"/>
</dbReference>
<dbReference type="PANTHER" id="PTHR42713">
    <property type="entry name" value="HISTIDINE KINASE-RELATED"/>
    <property type="match status" value="1"/>
</dbReference>
<keyword evidence="6" id="KW-0238">DNA-binding</keyword>
<sequence length="542" mass="61942">MIKVLVVDDEELILDKIVYLLKKSAIEFESILCAGNGHDALNLIAAGHIPDIILSDVRMPVMNGLELIERVRSLHSQVRFIVISGYAEFEYAVKAMQYGVTNYVLKPVKEHELIVVVEQMRDEIVKVQLEKEAMQQTESVKDENKRMFIEKMLYQMLNDHQGDHSLRIGLDKNSGILSHQVYIVSAIKLHPDQQQAQRYIYTKMQQHFGEKSDHIWMLENTFGKDTFILIFGGKDGEDIVVTAVRETKLLHKLLREEYQVAATMGISNACSDLRAAYQNGITALKSRFLYGVGSIYVYSSNVFHKDRALQSFIFKVKLVEKSLESKSMLKSIGILRQFAEELFIDRIADYLGETSIDYLFNEYLNIIIRFCLKNNIEFLDKIEPNVISGKTLEGLDDNRAIVKLIGTTLDNIFNNPLHADGEYLQHNRALHSSVVDNIILYINRNINEEITLQMISEKFAINPSYLSRVFKAATEQGFVKYVTGLKIVKALELLENSSMEIADIAHGLGFSDQQYFNRVFKKTTEMTPSEARSRSKKSPKKT</sequence>
<keyword evidence="2" id="KW-0963">Cytoplasm</keyword>
<evidence type="ECO:0000313" key="8">
    <source>
        <dbReference type="EMBL" id="BBH21547.1"/>
    </source>
</evidence>
<dbReference type="PROSITE" id="PS00041">
    <property type="entry name" value="HTH_ARAC_FAMILY_1"/>
    <property type="match status" value="1"/>
</dbReference>
<evidence type="ECO:0000313" key="9">
    <source>
        <dbReference type="Proteomes" id="UP000275368"/>
    </source>
</evidence>
<dbReference type="InterPro" id="IPR001789">
    <property type="entry name" value="Sig_transdc_resp-reg_receiver"/>
</dbReference>
<dbReference type="OrthoDB" id="324626at2"/>
<proteinExistence type="predicted"/>
<dbReference type="RefSeq" id="WP_125658217.1">
    <property type="nucleotide sequence ID" value="NZ_AP019308.1"/>
</dbReference>
<dbReference type="GO" id="GO:0043565">
    <property type="term" value="F:sequence-specific DNA binding"/>
    <property type="evidence" value="ECO:0007669"/>
    <property type="project" value="InterPro"/>
</dbReference>
<dbReference type="SUPFAM" id="SSF46689">
    <property type="entry name" value="Homeodomain-like"/>
    <property type="match status" value="2"/>
</dbReference>
<keyword evidence="5" id="KW-0805">Transcription regulation</keyword>
<accession>A0A3G9IRQ5</accession>
<dbReference type="SUPFAM" id="SSF52172">
    <property type="entry name" value="CheY-like"/>
    <property type="match status" value="1"/>
</dbReference>
<dbReference type="SMART" id="SM00342">
    <property type="entry name" value="HTH_ARAC"/>
    <property type="match status" value="1"/>
</dbReference>
<dbReference type="KEGG" id="pbk:Back11_28920"/>
<dbReference type="PANTHER" id="PTHR42713:SF3">
    <property type="entry name" value="TRANSCRIPTIONAL REGULATORY PROTEIN HPTR"/>
    <property type="match status" value="1"/>
</dbReference>
<name>A0A3G9IRQ5_9BACL</name>
<dbReference type="InterPro" id="IPR020449">
    <property type="entry name" value="Tscrpt_reg_AraC-type_HTH"/>
</dbReference>
<dbReference type="EMBL" id="AP019308">
    <property type="protein sequence ID" value="BBH21547.1"/>
    <property type="molecule type" value="Genomic_DNA"/>
</dbReference>
<keyword evidence="3" id="KW-0597">Phosphoprotein</keyword>
<dbReference type="InterPro" id="IPR011006">
    <property type="entry name" value="CheY-like_superfamily"/>
</dbReference>
<evidence type="ECO:0000256" key="3">
    <source>
        <dbReference type="ARBA" id="ARBA00022553"/>
    </source>
</evidence>
<evidence type="ECO:0000256" key="4">
    <source>
        <dbReference type="ARBA" id="ARBA00023012"/>
    </source>
</evidence>
<dbReference type="CDD" id="cd17536">
    <property type="entry name" value="REC_YesN-like"/>
    <property type="match status" value="1"/>
</dbReference>
<protein>
    <submittedName>
        <fullName evidence="8">Putative two-component sensor response regulator</fullName>
    </submittedName>
</protein>
<keyword evidence="7" id="KW-0804">Transcription</keyword>
<dbReference type="Gene3D" id="1.10.10.60">
    <property type="entry name" value="Homeodomain-like"/>
    <property type="match status" value="2"/>
</dbReference>
<dbReference type="GO" id="GO:0000160">
    <property type="term" value="P:phosphorelay signal transduction system"/>
    <property type="evidence" value="ECO:0007669"/>
    <property type="project" value="UniProtKB-KW"/>
</dbReference>
<dbReference type="Proteomes" id="UP000275368">
    <property type="component" value="Chromosome"/>
</dbReference>
<evidence type="ECO:0000256" key="2">
    <source>
        <dbReference type="ARBA" id="ARBA00022490"/>
    </source>
</evidence>
<dbReference type="SMART" id="SM00448">
    <property type="entry name" value="REC"/>
    <property type="match status" value="1"/>
</dbReference>
<evidence type="ECO:0000256" key="7">
    <source>
        <dbReference type="ARBA" id="ARBA00023163"/>
    </source>
</evidence>
<evidence type="ECO:0000256" key="6">
    <source>
        <dbReference type="ARBA" id="ARBA00023125"/>
    </source>
</evidence>
<dbReference type="PRINTS" id="PR00032">
    <property type="entry name" value="HTHARAC"/>
</dbReference>
<organism evidence="8 9">
    <name type="scientific">Paenibacillus baekrokdamisoli</name>
    <dbReference type="NCBI Taxonomy" id="1712516"/>
    <lineage>
        <taxon>Bacteria</taxon>
        <taxon>Bacillati</taxon>
        <taxon>Bacillota</taxon>
        <taxon>Bacilli</taxon>
        <taxon>Bacillales</taxon>
        <taxon>Paenibacillaceae</taxon>
        <taxon>Paenibacillus</taxon>
    </lineage>
</organism>